<feature type="transmembrane region" description="Helical" evidence="8">
    <location>
        <begin position="163"/>
        <end position="184"/>
    </location>
</feature>
<keyword evidence="7 8" id="KW-0472">Membrane</keyword>
<dbReference type="SUPFAM" id="SSF160240">
    <property type="entry name" value="Cation efflux protein cytoplasmic domain-like"/>
    <property type="match status" value="1"/>
</dbReference>
<accession>A0ABT8SHN0</accession>
<feature type="transmembrane region" description="Helical" evidence="8">
    <location>
        <begin position="123"/>
        <end position="143"/>
    </location>
</feature>
<keyword evidence="12" id="KW-1185">Reference proteome</keyword>
<evidence type="ECO:0000313" key="12">
    <source>
        <dbReference type="Proteomes" id="UP001169063"/>
    </source>
</evidence>
<keyword evidence="6 8" id="KW-1133">Transmembrane helix</keyword>
<feature type="transmembrane region" description="Helical" evidence="8">
    <location>
        <begin position="21"/>
        <end position="40"/>
    </location>
</feature>
<dbReference type="NCBIfam" id="TIGR01297">
    <property type="entry name" value="CDF"/>
    <property type="match status" value="1"/>
</dbReference>
<gene>
    <name evidence="11" type="ORF">Q0812_00385</name>
</gene>
<comment type="caution">
    <text evidence="11">The sequence shown here is derived from an EMBL/GenBank/DDBJ whole genome shotgun (WGS) entry which is preliminary data.</text>
</comment>
<dbReference type="InterPro" id="IPR050291">
    <property type="entry name" value="CDF_Transporter"/>
</dbReference>
<dbReference type="PANTHER" id="PTHR43840">
    <property type="entry name" value="MITOCHONDRIAL METAL TRANSPORTER 1-RELATED"/>
    <property type="match status" value="1"/>
</dbReference>
<keyword evidence="4" id="KW-1003">Cell membrane</keyword>
<dbReference type="Gene3D" id="3.30.70.1350">
    <property type="entry name" value="Cation efflux protein, cytoplasmic domain"/>
    <property type="match status" value="1"/>
</dbReference>
<evidence type="ECO:0000256" key="1">
    <source>
        <dbReference type="ARBA" id="ARBA00004141"/>
    </source>
</evidence>
<evidence type="ECO:0000259" key="9">
    <source>
        <dbReference type="Pfam" id="PF01545"/>
    </source>
</evidence>
<dbReference type="SUPFAM" id="SSF161111">
    <property type="entry name" value="Cation efflux protein transmembrane domain-like"/>
    <property type="match status" value="1"/>
</dbReference>
<evidence type="ECO:0000256" key="5">
    <source>
        <dbReference type="ARBA" id="ARBA00022692"/>
    </source>
</evidence>
<proteinExistence type="inferred from homology"/>
<dbReference type="RefSeq" id="WP_302108312.1">
    <property type="nucleotide sequence ID" value="NZ_JAUKTR010000001.1"/>
</dbReference>
<feature type="domain" description="Cation efflux protein transmembrane" evidence="9">
    <location>
        <begin position="24"/>
        <end position="216"/>
    </location>
</feature>
<dbReference type="PANTHER" id="PTHR43840:SF41">
    <property type="entry name" value="CATION-EFFLUX PUMP FIEF"/>
    <property type="match status" value="1"/>
</dbReference>
<evidence type="ECO:0000313" key="11">
    <source>
        <dbReference type="EMBL" id="MDO1557881.1"/>
    </source>
</evidence>
<evidence type="ECO:0000256" key="6">
    <source>
        <dbReference type="ARBA" id="ARBA00022989"/>
    </source>
</evidence>
<evidence type="ECO:0000256" key="4">
    <source>
        <dbReference type="ARBA" id="ARBA00022475"/>
    </source>
</evidence>
<dbReference type="InterPro" id="IPR027470">
    <property type="entry name" value="Cation_efflux_CTD"/>
</dbReference>
<dbReference type="Pfam" id="PF16916">
    <property type="entry name" value="ZT_dimer"/>
    <property type="match status" value="1"/>
</dbReference>
<dbReference type="InterPro" id="IPR027469">
    <property type="entry name" value="Cation_efflux_TMD_sf"/>
</dbReference>
<sequence length="313" mass="32499">MASSHPGQTDLNAAQEAVRGITRMSVAVALILIGLKAFAWGATGSVAILASLVDSGLDLAASLITFFAVRWAAAPPDAEHRFGHGKAEAFASLVQAGLVFTSAGIIGWEAIDHMLNPRVITAGAWGVGVMAISIALTGALVFAQTQALKKTKSVAVSGDRAHYFSDLASNAVALIGVGSATLLNAPGLDAAAGFIVAVWLIWGALAVLKDAADHLLDRALSEGAVDEIRALAVDDPRVLGVHQLRTRVSGQVVMIQMHMDLEPSLTLEQAHEIVVAAEKRILEQYPAADLIIHPDPRGRAEPHGGAFGEAGVA</sequence>
<keyword evidence="3" id="KW-0813">Transport</keyword>
<dbReference type="InterPro" id="IPR002524">
    <property type="entry name" value="Cation_efflux"/>
</dbReference>
<reference evidence="11" key="1">
    <citation type="submission" date="2023-07" db="EMBL/GenBank/DDBJ databases">
        <title>Brevundimonas soil sp. nov., isolated from the soil of chemical plant.</title>
        <authorList>
            <person name="Wu N."/>
        </authorList>
    </citation>
    <scope>NUCLEOTIDE SEQUENCE</scope>
    <source>
        <strain evidence="11">XZ-24</strain>
    </source>
</reference>
<evidence type="ECO:0000256" key="2">
    <source>
        <dbReference type="ARBA" id="ARBA00008114"/>
    </source>
</evidence>
<dbReference type="Pfam" id="PF01545">
    <property type="entry name" value="Cation_efflux"/>
    <property type="match status" value="1"/>
</dbReference>
<evidence type="ECO:0000256" key="3">
    <source>
        <dbReference type="ARBA" id="ARBA00022448"/>
    </source>
</evidence>
<dbReference type="Proteomes" id="UP001169063">
    <property type="component" value="Unassembled WGS sequence"/>
</dbReference>
<feature type="transmembrane region" description="Helical" evidence="8">
    <location>
        <begin position="90"/>
        <end position="111"/>
    </location>
</feature>
<dbReference type="Gene3D" id="1.20.1510.10">
    <property type="entry name" value="Cation efflux protein transmembrane domain"/>
    <property type="match status" value="1"/>
</dbReference>
<organism evidence="11 12">
    <name type="scientific">Peiella sedimenti</name>
    <dbReference type="NCBI Taxonomy" id="3061083"/>
    <lineage>
        <taxon>Bacteria</taxon>
        <taxon>Pseudomonadati</taxon>
        <taxon>Pseudomonadota</taxon>
        <taxon>Alphaproteobacteria</taxon>
        <taxon>Caulobacterales</taxon>
        <taxon>Caulobacteraceae</taxon>
        <taxon>Peiella</taxon>
    </lineage>
</organism>
<feature type="transmembrane region" description="Helical" evidence="8">
    <location>
        <begin position="46"/>
        <end position="69"/>
    </location>
</feature>
<comment type="similarity">
    <text evidence="2">Belongs to the cation diffusion facilitator (CDF) transporter (TC 2.A.4) family.</text>
</comment>
<feature type="domain" description="Cation efflux protein cytoplasmic" evidence="10">
    <location>
        <begin position="222"/>
        <end position="296"/>
    </location>
</feature>
<comment type="subcellular location">
    <subcellularLocation>
        <location evidence="1">Membrane</location>
        <topology evidence="1">Multi-pass membrane protein</topology>
    </subcellularLocation>
</comment>
<evidence type="ECO:0000256" key="8">
    <source>
        <dbReference type="SAM" id="Phobius"/>
    </source>
</evidence>
<name>A0ABT8SHN0_9CAUL</name>
<dbReference type="InterPro" id="IPR058533">
    <property type="entry name" value="Cation_efflux_TM"/>
</dbReference>
<feature type="transmembrane region" description="Helical" evidence="8">
    <location>
        <begin position="190"/>
        <end position="208"/>
    </location>
</feature>
<evidence type="ECO:0000259" key="10">
    <source>
        <dbReference type="Pfam" id="PF16916"/>
    </source>
</evidence>
<dbReference type="EMBL" id="JAUKTR010000001">
    <property type="protein sequence ID" value="MDO1557881.1"/>
    <property type="molecule type" value="Genomic_DNA"/>
</dbReference>
<keyword evidence="5 8" id="KW-0812">Transmembrane</keyword>
<protein>
    <submittedName>
        <fullName evidence="11">Cation diffusion facilitator family transporter</fullName>
    </submittedName>
</protein>
<dbReference type="InterPro" id="IPR036837">
    <property type="entry name" value="Cation_efflux_CTD_sf"/>
</dbReference>
<evidence type="ECO:0000256" key="7">
    <source>
        <dbReference type="ARBA" id="ARBA00023136"/>
    </source>
</evidence>